<evidence type="ECO:0000256" key="9">
    <source>
        <dbReference type="ARBA" id="ARBA00023136"/>
    </source>
</evidence>
<dbReference type="PANTHER" id="PTHR45138">
    <property type="entry name" value="REGULATORY COMPONENTS OF SENSORY TRANSDUCTION SYSTEM"/>
    <property type="match status" value="1"/>
</dbReference>
<keyword evidence="8" id="KW-0342">GTP-binding</keyword>
<evidence type="ECO:0000256" key="6">
    <source>
        <dbReference type="ARBA" id="ARBA00022692"/>
    </source>
</evidence>
<gene>
    <name evidence="13" type="ORF">M8014_01635</name>
</gene>
<comment type="pathway">
    <text evidence="3">Purine metabolism; 3',5'-cyclic di-GMP biosynthesis.</text>
</comment>
<reference evidence="13" key="1">
    <citation type="submission" date="2022-05" db="EMBL/GenBank/DDBJ databases">
        <title>Description of a novel species of Leclercia; Leclercia tamurae and the Proposal for a Novel Genus Silvania gen. nov. Containing Two Novel Species Silvania hatchlandensis sp. nov. and Silvania confinis sp. nov. Isolated from the Rhizosphere of Oak.</title>
        <authorList>
            <person name="Maddock D.W."/>
            <person name="Brady C.L."/>
            <person name="Denman S."/>
            <person name="Arnold D."/>
        </authorList>
    </citation>
    <scope>NUCLEOTIDE SEQUENCE</scope>
    <source>
        <strain evidence="13">H19S6</strain>
    </source>
</reference>
<protein>
    <recommendedName>
        <fullName evidence="4">diguanylate cyclase</fullName>
        <ecNumber evidence="4">2.7.7.65</ecNumber>
    </recommendedName>
</protein>
<comment type="catalytic activity">
    <reaction evidence="10">
        <text>2 GTP = 3',3'-c-di-GMP + 2 diphosphate</text>
        <dbReference type="Rhea" id="RHEA:24898"/>
        <dbReference type="ChEBI" id="CHEBI:33019"/>
        <dbReference type="ChEBI" id="CHEBI:37565"/>
        <dbReference type="ChEBI" id="CHEBI:58805"/>
        <dbReference type="EC" id="2.7.7.65"/>
    </reaction>
</comment>
<keyword evidence="13" id="KW-0548">Nucleotidyltransferase</keyword>
<dbReference type="Proteomes" id="UP001063816">
    <property type="component" value="Unassembled WGS sequence"/>
</dbReference>
<evidence type="ECO:0000256" key="4">
    <source>
        <dbReference type="ARBA" id="ARBA00012528"/>
    </source>
</evidence>
<proteinExistence type="predicted"/>
<dbReference type="InterPro" id="IPR000160">
    <property type="entry name" value="GGDEF_dom"/>
</dbReference>
<keyword evidence="9 11" id="KW-0472">Membrane</keyword>
<dbReference type="SMART" id="SM00267">
    <property type="entry name" value="GGDEF"/>
    <property type="match status" value="1"/>
</dbReference>
<evidence type="ECO:0000256" key="7">
    <source>
        <dbReference type="ARBA" id="ARBA00022989"/>
    </source>
</evidence>
<organism evidence="13 14">
    <name type="scientific">Silvania hatchlandensis</name>
    <dbReference type="NCBI Taxonomy" id="2926469"/>
    <lineage>
        <taxon>Bacteria</taxon>
        <taxon>Pseudomonadati</taxon>
        <taxon>Pseudomonadota</taxon>
        <taxon>Gammaproteobacteria</taxon>
        <taxon>Enterobacterales</taxon>
        <taxon>Enterobacteriaceae</taxon>
        <taxon>Silvania</taxon>
    </lineage>
</organism>
<keyword evidence="8" id="KW-0547">Nucleotide-binding</keyword>
<dbReference type="Gene3D" id="3.30.450.20">
    <property type="entry name" value="PAS domain"/>
    <property type="match status" value="2"/>
</dbReference>
<dbReference type="EC" id="2.7.7.65" evidence="4"/>
<dbReference type="GO" id="GO:0005886">
    <property type="term" value="C:plasma membrane"/>
    <property type="evidence" value="ECO:0007669"/>
    <property type="project" value="UniProtKB-SubCell"/>
</dbReference>
<dbReference type="GO" id="GO:0005525">
    <property type="term" value="F:GTP binding"/>
    <property type="evidence" value="ECO:0007669"/>
    <property type="project" value="UniProtKB-KW"/>
</dbReference>
<dbReference type="InterPro" id="IPR029787">
    <property type="entry name" value="Nucleotide_cyclase"/>
</dbReference>
<dbReference type="InterPro" id="IPR033479">
    <property type="entry name" value="dCache_1"/>
</dbReference>
<evidence type="ECO:0000256" key="1">
    <source>
        <dbReference type="ARBA" id="ARBA00001946"/>
    </source>
</evidence>
<dbReference type="PROSITE" id="PS50887">
    <property type="entry name" value="GGDEF"/>
    <property type="match status" value="1"/>
</dbReference>
<name>A0A9J6Q1C1_9ENTR</name>
<dbReference type="Pfam" id="PF00990">
    <property type="entry name" value="GGDEF"/>
    <property type="match status" value="1"/>
</dbReference>
<accession>A0A9J6Q1C1</accession>
<evidence type="ECO:0000259" key="12">
    <source>
        <dbReference type="PROSITE" id="PS50887"/>
    </source>
</evidence>
<comment type="subcellular location">
    <subcellularLocation>
        <location evidence="2">Cell membrane</location>
        <topology evidence="2">Multi-pass membrane protein</topology>
    </subcellularLocation>
</comment>
<dbReference type="NCBIfam" id="TIGR00254">
    <property type="entry name" value="GGDEF"/>
    <property type="match status" value="1"/>
</dbReference>
<feature type="transmembrane region" description="Helical" evidence="11">
    <location>
        <begin position="288"/>
        <end position="311"/>
    </location>
</feature>
<keyword evidence="5" id="KW-1003">Cell membrane</keyword>
<comment type="cofactor">
    <cofactor evidence="1">
        <name>Mg(2+)</name>
        <dbReference type="ChEBI" id="CHEBI:18420"/>
    </cofactor>
</comment>
<keyword evidence="7 11" id="KW-1133">Transmembrane helix</keyword>
<evidence type="ECO:0000313" key="14">
    <source>
        <dbReference type="Proteomes" id="UP001063816"/>
    </source>
</evidence>
<keyword evidence="14" id="KW-1185">Reference proteome</keyword>
<dbReference type="InterPro" id="IPR050469">
    <property type="entry name" value="Diguanylate_Cyclase"/>
</dbReference>
<evidence type="ECO:0000256" key="5">
    <source>
        <dbReference type="ARBA" id="ARBA00022475"/>
    </source>
</evidence>
<dbReference type="Gene3D" id="3.30.70.270">
    <property type="match status" value="1"/>
</dbReference>
<feature type="transmembrane region" description="Helical" evidence="11">
    <location>
        <begin position="12"/>
        <end position="34"/>
    </location>
</feature>
<dbReference type="PANTHER" id="PTHR45138:SF9">
    <property type="entry name" value="DIGUANYLATE CYCLASE DGCM-RELATED"/>
    <property type="match status" value="1"/>
</dbReference>
<keyword evidence="6 11" id="KW-0812">Transmembrane</keyword>
<evidence type="ECO:0000256" key="2">
    <source>
        <dbReference type="ARBA" id="ARBA00004651"/>
    </source>
</evidence>
<dbReference type="GO" id="GO:0052621">
    <property type="term" value="F:diguanylate cyclase activity"/>
    <property type="evidence" value="ECO:0007669"/>
    <property type="project" value="UniProtKB-EC"/>
</dbReference>
<dbReference type="EMBL" id="JAMGZK010000034">
    <property type="protein sequence ID" value="MCU6663042.1"/>
    <property type="molecule type" value="Genomic_DNA"/>
</dbReference>
<dbReference type="CDD" id="cd18773">
    <property type="entry name" value="PDC1_HK_sensor"/>
    <property type="match status" value="1"/>
</dbReference>
<comment type="caution">
    <text evidence="13">The sequence shown here is derived from an EMBL/GenBank/DDBJ whole genome shotgun (WGS) entry which is preliminary data.</text>
</comment>
<evidence type="ECO:0000256" key="3">
    <source>
        <dbReference type="ARBA" id="ARBA00004665"/>
    </source>
</evidence>
<sequence>MEALVKNKFKTQGMMVVFFLIMIFPFLLVSIWSYQYIRHDAETTFNNNLMRFTHNTALESVSRPLEEIGLIFEIVASRITPKDLDDYIAPQVSFLNATVASMVNSFKFFDNALLADANGNVKVYPEMDLTDFILHEREWYKDALYKTDIEYSTAYQTQWNSDNKTKTIITVSMNLYDDDLHKFGNIAFDLNLESMSTILQDVVVPNNGRFLVVSREGDIVMSQVARDLFNKKVPTSWIERAIEQQGNFYDPQTESFVFYRIYNNPDWVAFTVVDKASHAMFATKAQNMLGWVILVSLVIYAIAICLFRIYIREIINRLYISVNGIACEDGQSSLERIYYSIKNSRDELKHSHEELNEVKRISCEDPLTGIGTRRKLDEEMETLINNNTPFYFAIIDLDNFKSINDTFGHSVGDRVLKYTSKTGKAIMEPDYKLYRFGGEELVVIFPGVDYDSYYELMETWRDTVHQRNWREMELNVSFSGGMAAWKEGDGMSDILKRADDLLYAAKRSGKNVVMGTPP</sequence>
<dbReference type="Pfam" id="PF02743">
    <property type="entry name" value="dCache_1"/>
    <property type="match status" value="1"/>
</dbReference>
<dbReference type="AlphaFoldDB" id="A0A9J6Q1C1"/>
<dbReference type="SUPFAM" id="SSF55073">
    <property type="entry name" value="Nucleotide cyclase"/>
    <property type="match status" value="1"/>
</dbReference>
<evidence type="ECO:0000256" key="10">
    <source>
        <dbReference type="ARBA" id="ARBA00034247"/>
    </source>
</evidence>
<evidence type="ECO:0000256" key="8">
    <source>
        <dbReference type="ARBA" id="ARBA00023134"/>
    </source>
</evidence>
<feature type="domain" description="GGDEF" evidence="12">
    <location>
        <begin position="388"/>
        <end position="518"/>
    </location>
</feature>
<evidence type="ECO:0000313" key="13">
    <source>
        <dbReference type="EMBL" id="MCU6663042.1"/>
    </source>
</evidence>
<dbReference type="InterPro" id="IPR043128">
    <property type="entry name" value="Rev_trsase/Diguanyl_cyclase"/>
</dbReference>
<keyword evidence="13" id="KW-0808">Transferase</keyword>
<evidence type="ECO:0000256" key="11">
    <source>
        <dbReference type="SAM" id="Phobius"/>
    </source>
</evidence>
<dbReference type="CDD" id="cd01949">
    <property type="entry name" value="GGDEF"/>
    <property type="match status" value="1"/>
</dbReference>
<dbReference type="RefSeq" id="WP_271280823.1">
    <property type="nucleotide sequence ID" value="NZ_JAMGZK010000034.1"/>
</dbReference>